<name>A0A9E7C216_9ACTN</name>
<organism evidence="2 3">
    <name type="scientific">Capillimicrobium parvum</name>
    <dbReference type="NCBI Taxonomy" id="2884022"/>
    <lineage>
        <taxon>Bacteria</taxon>
        <taxon>Bacillati</taxon>
        <taxon>Actinomycetota</taxon>
        <taxon>Thermoleophilia</taxon>
        <taxon>Solirubrobacterales</taxon>
        <taxon>Capillimicrobiaceae</taxon>
        <taxon>Capillimicrobium</taxon>
    </lineage>
</organism>
<feature type="compositionally biased region" description="Polar residues" evidence="1">
    <location>
        <begin position="354"/>
        <end position="367"/>
    </location>
</feature>
<feature type="compositionally biased region" description="Gly residues" evidence="1">
    <location>
        <begin position="1"/>
        <end position="10"/>
    </location>
</feature>
<reference evidence="2" key="1">
    <citation type="journal article" date="2022" name="Int. J. Syst. Evol. Microbiol.">
        <title>Pseudomonas aegrilactucae sp. nov. and Pseudomonas morbosilactucae sp. nov., pathogens causing bacterial rot of lettuce in Japan.</title>
        <authorList>
            <person name="Sawada H."/>
            <person name="Fujikawa T."/>
            <person name="Satou M."/>
        </authorList>
    </citation>
    <scope>NUCLEOTIDE SEQUENCE</scope>
    <source>
        <strain evidence="2">0166_1</strain>
    </source>
</reference>
<proteinExistence type="predicted"/>
<evidence type="ECO:0000313" key="2">
    <source>
        <dbReference type="EMBL" id="UGS37167.1"/>
    </source>
</evidence>
<accession>A0A9E7C216</accession>
<dbReference type="Proteomes" id="UP001162834">
    <property type="component" value="Chromosome"/>
</dbReference>
<evidence type="ECO:0000256" key="1">
    <source>
        <dbReference type="SAM" id="MobiDB-lite"/>
    </source>
</evidence>
<evidence type="ECO:0000313" key="3">
    <source>
        <dbReference type="Proteomes" id="UP001162834"/>
    </source>
</evidence>
<feature type="region of interest" description="Disordered" evidence="1">
    <location>
        <begin position="1"/>
        <end position="51"/>
    </location>
</feature>
<protein>
    <submittedName>
        <fullName evidence="2">Uncharacterized protein</fullName>
    </submittedName>
</protein>
<dbReference type="KEGG" id="sbae:DSM104329_03582"/>
<feature type="compositionally biased region" description="Basic residues" evidence="1">
    <location>
        <begin position="299"/>
        <end position="314"/>
    </location>
</feature>
<feature type="compositionally biased region" description="Polar residues" evidence="1">
    <location>
        <begin position="334"/>
        <end position="345"/>
    </location>
</feature>
<feature type="compositionally biased region" description="Low complexity" evidence="1">
    <location>
        <begin position="206"/>
        <end position="217"/>
    </location>
</feature>
<feature type="compositionally biased region" description="Basic and acidic residues" evidence="1">
    <location>
        <begin position="187"/>
        <end position="203"/>
    </location>
</feature>
<feature type="compositionally biased region" description="Low complexity" evidence="1">
    <location>
        <begin position="13"/>
        <end position="24"/>
    </location>
</feature>
<dbReference type="AlphaFoldDB" id="A0A9E7C216"/>
<feature type="region of interest" description="Disordered" evidence="1">
    <location>
        <begin position="73"/>
        <end position="102"/>
    </location>
</feature>
<dbReference type="EMBL" id="CP087164">
    <property type="protein sequence ID" value="UGS37167.1"/>
    <property type="molecule type" value="Genomic_DNA"/>
</dbReference>
<keyword evidence="3" id="KW-1185">Reference proteome</keyword>
<feature type="region of interest" description="Disordered" evidence="1">
    <location>
        <begin position="239"/>
        <end position="380"/>
    </location>
</feature>
<feature type="region of interest" description="Disordered" evidence="1">
    <location>
        <begin position="163"/>
        <end position="227"/>
    </location>
</feature>
<sequence length="380" mass="40651">MDEGPDGGGLSCRAPGPARGSARAPSRRQRQQPQTLIRTPESGAFPGPLGCGQPVLMAPTTRCGPALASAVTGSAWGPSPARPPSVIRVAKPSRRRSEARSECRPWLSQCGLRGRRRVKTDPPSARAGLSVRPVVIVDEVGCIRSRREAANRMFMVVSRARTRLAAGHQQRSRSRAGARCSATTSSRRRDGRPTRRPGRDLRPRRSLATASATATSPEPRRPPTERRAARRLALRARLRAARREARQGRHSSTGARASRFGDLTLRGAHPPMPAVAAAKSHSAEAQRRRSHGDSQPPALRRRSRRPSGGRRRRAAPLPTARSQPVGAGWCRTMPNRSGSASPSSRGTKKYSAPAGSTVTSSRASSPRTVRPCGTSLGSAA</sequence>
<gene>
    <name evidence="2" type="ORF">DSM104329_03582</name>
</gene>
<feature type="compositionally biased region" description="Basic and acidic residues" evidence="1">
    <location>
        <begin position="218"/>
        <end position="227"/>
    </location>
</feature>